<dbReference type="Proteomes" id="UP001302274">
    <property type="component" value="Unassembled WGS sequence"/>
</dbReference>
<proteinExistence type="predicted"/>
<organism evidence="2 3">
    <name type="scientific">Bacteriovorax antarcticus</name>
    <dbReference type="NCBI Taxonomy" id="3088717"/>
    <lineage>
        <taxon>Bacteria</taxon>
        <taxon>Pseudomonadati</taxon>
        <taxon>Bdellovibrionota</taxon>
        <taxon>Bacteriovoracia</taxon>
        <taxon>Bacteriovoracales</taxon>
        <taxon>Bacteriovoracaceae</taxon>
        <taxon>Bacteriovorax</taxon>
    </lineage>
</organism>
<comment type="caution">
    <text evidence="2">The sequence shown here is derived from an EMBL/GenBank/DDBJ whole genome shotgun (WGS) entry which is preliminary data.</text>
</comment>
<gene>
    <name evidence="2" type="ORF">SHI21_19885</name>
</gene>
<evidence type="ECO:0000256" key="1">
    <source>
        <dbReference type="SAM" id="SignalP"/>
    </source>
</evidence>
<name>A0ABU5VZL8_9BACT</name>
<evidence type="ECO:0008006" key="4">
    <source>
        <dbReference type="Google" id="ProtNLM"/>
    </source>
</evidence>
<evidence type="ECO:0000313" key="3">
    <source>
        <dbReference type="Proteomes" id="UP001302274"/>
    </source>
</evidence>
<evidence type="ECO:0000313" key="2">
    <source>
        <dbReference type="EMBL" id="MEA9358507.1"/>
    </source>
</evidence>
<keyword evidence="3" id="KW-1185">Reference proteome</keyword>
<dbReference type="EMBL" id="JAYGJQ010000003">
    <property type="protein sequence ID" value="MEA9358507.1"/>
    <property type="molecule type" value="Genomic_DNA"/>
</dbReference>
<accession>A0ABU5VZL8</accession>
<protein>
    <recommendedName>
        <fullName evidence="4">DM13 domain-containing protein</fullName>
    </recommendedName>
</protein>
<sequence>MKSLLVLATLLVSTATFADTACNANYAGGLGHLFKGETRELGTQKYIKSGEKLSDELYTLSLSTNKKGELVKKLTETKTGKVVKLTKVDLGAGHIELFSTASLEEVYPSGVPGSYDGHNFILVMCGDESNF</sequence>
<feature type="signal peptide" evidence="1">
    <location>
        <begin position="1"/>
        <end position="18"/>
    </location>
</feature>
<dbReference type="RefSeq" id="WP_323578942.1">
    <property type="nucleotide sequence ID" value="NZ_JAYGJQ010000003.1"/>
</dbReference>
<reference evidence="2 3" key="1">
    <citation type="submission" date="2023-11" db="EMBL/GenBank/DDBJ databases">
        <title>A Novel Polar Bacteriovorax (B. antarcticus) Isolated from the Biocrust in Antarctica.</title>
        <authorList>
            <person name="Mun W."/>
            <person name="Choi S.Y."/>
            <person name="Mitchell R.J."/>
        </authorList>
    </citation>
    <scope>NUCLEOTIDE SEQUENCE [LARGE SCALE GENOMIC DNA]</scope>
    <source>
        <strain evidence="2 3">PP10</strain>
    </source>
</reference>
<keyword evidence="1" id="KW-0732">Signal</keyword>
<feature type="chain" id="PRO_5046668871" description="DM13 domain-containing protein" evidence="1">
    <location>
        <begin position="19"/>
        <end position="131"/>
    </location>
</feature>